<accession>A0ABQ8ESN7</accession>
<dbReference type="InterPro" id="IPR011009">
    <property type="entry name" value="Kinase-like_dom_sf"/>
</dbReference>
<evidence type="ECO:0000256" key="6">
    <source>
        <dbReference type="ARBA" id="ARBA00023161"/>
    </source>
</evidence>
<dbReference type="PROSITE" id="PS51190">
    <property type="entry name" value="FATC"/>
    <property type="match status" value="1"/>
</dbReference>
<dbReference type="Gene3D" id="3.30.1010.10">
    <property type="entry name" value="Phosphatidylinositol 3-kinase Catalytic Subunit, Chain A, domain 4"/>
    <property type="match status" value="1"/>
</dbReference>
<evidence type="ECO:0000256" key="3">
    <source>
        <dbReference type="ARBA" id="ARBA00022741"/>
    </source>
</evidence>
<keyword evidence="2" id="KW-0808">Transferase</keyword>
<reference evidence="12 13" key="1">
    <citation type="submission" date="2021-02" db="EMBL/GenBank/DDBJ databases">
        <title>Variation within the Batrachochytrium salamandrivorans European outbreak.</title>
        <authorList>
            <person name="Kelly M."/>
            <person name="Pasmans F."/>
            <person name="Shea T.P."/>
            <person name="Munoz J.F."/>
            <person name="Carranza S."/>
            <person name="Cuomo C.A."/>
            <person name="Martel A."/>
        </authorList>
    </citation>
    <scope>NUCLEOTIDE SEQUENCE [LARGE SCALE GENOMIC DNA]</scope>
    <source>
        <strain evidence="12 13">AMFP18/2</strain>
    </source>
</reference>
<dbReference type="InterPro" id="IPR036940">
    <property type="entry name" value="PI3/4_kinase_cat_sf"/>
</dbReference>
<proteinExistence type="predicted"/>
<dbReference type="InterPro" id="IPR003152">
    <property type="entry name" value="FATC_dom"/>
</dbReference>
<keyword evidence="13" id="KW-1185">Reference proteome</keyword>
<organism evidence="12 13">
    <name type="scientific">Batrachochytrium salamandrivorans</name>
    <dbReference type="NCBI Taxonomy" id="1357716"/>
    <lineage>
        <taxon>Eukaryota</taxon>
        <taxon>Fungi</taxon>
        <taxon>Fungi incertae sedis</taxon>
        <taxon>Chytridiomycota</taxon>
        <taxon>Chytridiomycota incertae sedis</taxon>
        <taxon>Chytridiomycetes</taxon>
        <taxon>Rhizophydiales</taxon>
        <taxon>Rhizophydiales incertae sedis</taxon>
        <taxon>Batrachochytrium</taxon>
    </lineage>
</organism>
<evidence type="ECO:0000256" key="5">
    <source>
        <dbReference type="ARBA" id="ARBA00022840"/>
    </source>
</evidence>
<comment type="catalytic activity">
    <reaction evidence="7">
        <text>L-threonyl-[protein] + ATP = O-phospho-L-threonyl-[protein] + ADP + H(+)</text>
        <dbReference type="Rhea" id="RHEA:46608"/>
        <dbReference type="Rhea" id="RHEA-COMP:11060"/>
        <dbReference type="Rhea" id="RHEA-COMP:11605"/>
        <dbReference type="ChEBI" id="CHEBI:15378"/>
        <dbReference type="ChEBI" id="CHEBI:30013"/>
        <dbReference type="ChEBI" id="CHEBI:30616"/>
        <dbReference type="ChEBI" id="CHEBI:61977"/>
        <dbReference type="ChEBI" id="CHEBI:456216"/>
        <dbReference type="EC" id="2.7.11.1"/>
    </reaction>
</comment>
<dbReference type="Pfam" id="PF02260">
    <property type="entry name" value="FATC"/>
    <property type="match status" value="1"/>
</dbReference>
<dbReference type="InterPro" id="IPR014009">
    <property type="entry name" value="PIK_FAT"/>
</dbReference>
<name>A0ABQ8ESN7_9FUNG</name>
<dbReference type="PROSITE" id="PS50290">
    <property type="entry name" value="PI3_4_KINASE_3"/>
    <property type="match status" value="1"/>
</dbReference>
<dbReference type="InterPro" id="IPR018936">
    <property type="entry name" value="PI3/4_kinase_CS"/>
</dbReference>
<evidence type="ECO:0000313" key="13">
    <source>
        <dbReference type="Proteomes" id="UP001648503"/>
    </source>
</evidence>
<dbReference type="PANTHER" id="PTHR11139:SF119">
    <property type="entry name" value="SERINE_THREONINE-PROTEIN KINASE SMG1"/>
    <property type="match status" value="1"/>
</dbReference>
<dbReference type="EMBL" id="JAFCIX010000578">
    <property type="protein sequence ID" value="KAH6585817.1"/>
    <property type="molecule type" value="Genomic_DNA"/>
</dbReference>
<feature type="domain" description="PI3K/PI4K catalytic" evidence="9">
    <location>
        <begin position="1921"/>
        <end position="2262"/>
    </location>
</feature>
<dbReference type="InterPro" id="IPR000403">
    <property type="entry name" value="PI3/4_kinase_cat_dom"/>
</dbReference>
<dbReference type="EC" id="2.7.11.1" evidence="1"/>
<dbReference type="SMART" id="SM00146">
    <property type="entry name" value="PI3Kc"/>
    <property type="match status" value="1"/>
</dbReference>
<evidence type="ECO:0000259" key="9">
    <source>
        <dbReference type="PROSITE" id="PS50290"/>
    </source>
</evidence>
<dbReference type="SMART" id="SM01345">
    <property type="entry name" value="Rapamycin_bind"/>
    <property type="match status" value="1"/>
</dbReference>
<dbReference type="Gene3D" id="1.10.1070.11">
    <property type="entry name" value="Phosphatidylinositol 3-/4-kinase, catalytic domain"/>
    <property type="match status" value="1"/>
</dbReference>
<evidence type="ECO:0000256" key="2">
    <source>
        <dbReference type="ARBA" id="ARBA00022679"/>
    </source>
</evidence>
<dbReference type="SMART" id="SM01343">
    <property type="entry name" value="FATC"/>
    <property type="match status" value="1"/>
</dbReference>
<dbReference type="Pfam" id="PF15785">
    <property type="entry name" value="SMG1"/>
    <property type="match status" value="1"/>
</dbReference>
<keyword evidence="3" id="KW-0547">Nucleotide-binding</keyword>
<feature type="domain" description="FATC" evidence="11">
    <location>
        <begin position="3296"/>
        <end position="3328"/>
    </location>
</feature>
<sequence length="3328" mass="375266">MRFKPSRKTTATNGRTHLAAPILETTQALESDAISGSDAGVSIAVVPKGARQSRVSKDRSSCISRICALTDRLLNTEQLDASAYSRRIGIARQLLKFLLTCPLTVDVQPAISALVNGGRGLQPLDVVFDEHDAPVAFKTAVVECLAAAITAIRGNPAIFFRWMFDRIRSLDRTTSSRIWLLVALKEIMAPRTERIECYGFGNTIILDIITNIVKLMSTMETPDLLPAMIDVLDVISEEYPDIFMSEFTNIMDILIAWSVSEIMSESFSSIIFTTISRYWPFWIHYIPFGMSHIHHLTSNIDQALAVLWNPQSIGSEIQNPEMILAEFQCVYALLDALFLSSFQSINPDLGTLIPSENEHTEDIFHTTKHALYLTQALHDVLQDSQLNTISMNIITLVSRCTEPCLSSLQVGCLDLILFLGGRYLGNFPEVPPKNEFFEWIDRTTEVLSTSIEQTHNESLIEMCLFPSKSTVFTNIRISCMETPAEMDRLSAFFLLILQRLPMQSKPGNSWTISEPGELLTEAMHIMKHMIHDFNACLVENDKSASVINIPADILTCPSAKPLFIADLDFQALRRVFELDILICDASVNAGCSSYGAPTTFVWLYDIWKLASSNSNFCGQTWWFNIELSLILSMANLSEECNFFLPALLVSPTELRSTRSWEMIRRLFQGIREIFDVNIYDRQLVAMHMIHSIISEIKDKNKLDTDVSQSGTLQLVEELLIHLLDSAATQPDASIRIAIANLWEAYLEPFFLNRRGSMNTIVILSKFTSRLDDIHKDVRDTYWRVVSLFDPIDSQMCLTAKERMPHLAGDFIQLFKHAVMVSPAFGTFRPRHFQLVMAHMGLGQCFRGGDEDLLAEVGLGVDSNEWLVRMFYASQALQLLRANSKPPSDDVFKAAVISQESLIFWALWESARFCVLSRLRTPLGGPIQTLEGFDRTLHYYQDMIREMQNSELINIGYSQFFSVTRRLRHFLEFIDVLEIQIFNAARGNFCLLPLVPKSSMVFMHANRRVCEEWYVRIRLILVDLSSTIESDGITIRHAYKALQDRIGYMNTRPVKELPTWEKDCAFLLVALCQALRRSKDSDSLVGLAQYWRRETLTMRPSIPLASENIYRWICVQAILAQGQYEVALTELQRLSEAFTDTEKSVLNVNIQEQVLECYSELGDWSATQRFLQAQSGKDPIIDKELITDEIFSSVDGFPTQAWDLSECTSLADDQIIRSFLSRGPSVLTRKVYLDMVMHTFSESADSKQFLLQSAAINQPLFQTFTSNGSDHAFAHLVFSQILSRIAVVDRTVDTAGTVRIGGARTKYRIHEEGLVAKDLGSWIQLHSLLKENESYQRTRKRDPDLDEIRGLLANLSRKARNFRLANRLLDSSQSNLTSSAALQNNFKFARLLYEEGRSRDALFLLLNVINTQSTVLDPSNLEIKAKSCKLISEWNRLVRLDMNDPQVKRHLDLAIQHSVDPIPLSITQNWLSYNLLKRATEISPAYPKSWFAFGTFCYRVGRRALDSLTTRETSSDLIQEDLEKLSNYLESIGHLDLTDLVISTLLGDFGESLRDLNQQDWRETIRCIGDDSDSHIAVIEDILEAIRRKTFKYFDTATSSYFKYLLVHHHAKIDRAESGRPEVPDPKKESKRLGDTITTTLRLIRLFTKYGAALYQTFLQGFSSTPSTQWEAVIPQLFSRLHHPEPIVRQEIGNLLCHIGSISPHLIMYPVIIGSKPETQRSDLAQMGYSKLFASLHNSNSTLVDLVSTWIAELQKITVLWEELWLHGLEHVQNEVQGRVERLVADIGRIKSNKTLSSVSRVEVMRRNATSVMRPILFSIEKLYEQTVAKGATTRHEQIFIEQFGEVVEQSLCELRETAKYEEPQILLDSFRQIHSQLHKYVRRSQTLRLADVSPYLSTISNSLISVPGLMDEHGMLTVAGCEEELLILPTKTKPKKITLRASNGLTYSYLLKGMEDLHLDQRIQQFIVTVNHLLKGDSQTRARDLSARNFAVIPLGDNFGMIRWIEGATGLFSIFRKWQQREHAALVLQRKEGAPDIPPPVRPHDAFAAKASKALASRGVKGGPSRKNWPTGMLKEIFTELKRETPNNLISMELWSSSNSSLTWWKKTKTFSRSAAVMSIVGYVIGLGDRHLDNILIDVEHGEVAHIDFNVCFEKGRNLRIPETVPFRLTQNIVGALGPNDIEGTFRIACEQVFRVMRENREILLTLLEAFIYDPLVDWTHNTRSQHEKSLMNLNAQIGILSSRIIEFKAPLLENSQKLDSFLVMLGKKAAHTASMITQHSQLIESIKVLEHDMDTCEESYDIPQTISDDVSKAKTLLIDLQCQYSEWHNTHMQSITTVLSLVDQADAELATLEGLSTDQHLYTPSVVLPLSKSQSTTHQLLNDAFLVHTNEVFALHTTVLKTLRSYDALVGTHSKALVKQDTALDWSLLLQASIHRGLDPDVCNEISAYQPSFDYSRAKSTSILAVMMSSSLDSQRQWLQSLLAYCDEPNPAVQKDLIAENMTTLLMGCDNPNALYLLRAVTALLLTEAVCVLSGSSNGQLLFSIADELATLKEKLGAILLAMPLSSGKMDIVLTIPAIECIIRLIQDTSESQGLEQILPDCPDLSSLSCIVRATASIWQVLSDAVGSFVKLVLRAMILGVDDIALITKWVSQLSNLSDGDGISNSSDRPPCDTKMDPLNELLSTFEDEAASHGGIANDCFHQIKQLLHQFREILYEITTDPTERQLQSDATHVQIISLLSTAMHCAISHLGNSQLSADDPTAESLDIDWITDTIRESSDFEPYLSKLHDLTLYICKEVIAKSTSTLLCRIISEILVDLHVSGDDHHEVVSHFSHPTGIHDVDAVRKAVNLAISAHVVEVDHIQELAVLVLRLGFGDVRWSLVEWVREVSGKRAAQLESAEQAFERFKFFHARSLENVEGLSLEFQRTTIMEQLKTVVSQLTVEKSATGLVRLQIMDHDQSIIALPDGWDSSQPGALTLQEFAEQSQNRGRFLERLQAQQTLLSTLCDDLVHFESFRIPSTLSERTEAVVRQAALHMSGLLSTVESINDIGYFESQLQASRKKRDSLKIHVEQETLCDLGVDLVAQFDILQKDLDPIFRVMSHILKIADATPQAASLVTKIKEFNETWSLLKNKSQHFMSTCSVDTTNVAHLGEMETMARDLRLDSSPFFDTLFSLVELPEYSTDANGLEAQTITNVDQYHIVGDTREGVMAEMDVASLEIQMTSLAVDAETGETARMSQESSDEHTDLLAGDQQQQQQLGMFRFNREQTRNAHAVSVLKKIRSKLEGRDSDSRGRLSVPEHVDRIIREATNADNLAVMYEGWMSWI</sequence>
<keyword evidence="4" id="KW-0418">Kinase</keyword>
<comment type="catalytic activity">
    <reaction evidence="8">
        <text>L-seryl-[protein] + ATP = O-phospho-L-seryl-[protein] + ADP + H(+)</text>
        <dbReference type="Rhea" id="RHEA:17989"/>
        <dbReference type="Rhea" id="RHEA-COMP:9863"/>
        <dbReference type="Rhea" id="RHEA-COMP:11604"/>
        <dbReference type="ChEBI" id="CHEBI:15378"/>
        <dbReference type="ChEBI" id="CHEBI:29999"/>
        <dbReference type="ChEBI" id="CHEBI:30616"/>
        <dbReference type="ChEBI" id="CHEBI:83421"/>
        <dbReference type="ChEBI" id="CHEBI:456216"/>
        <dbReference type="EC" id="2.7.11.1"/>
    </reaction>
</comment>
<dbReference type="PANTHER" id="PTHR11139">
    <property type="entry name" value="ATAXIA TELANGIECTASIA MUTATED ATM -RELATED"/>
    <property type="match status" value="1"/>
</dbReference>
<dbReference type="Proteomes" id="UP001648503">
    <property type="component" value="Unassembled WGS sequence"/>
</dbReference>
<evidence type="ECO:0000313" key="12">
    <source>
        <dbReference type="EMBL" id="KAH6585817.1"/>
    </source>
</evidence>
<dbReference type="Pfam" id="PF00454">
    <property type="entry name" value="PI3_PI4_kinase"/>
    <property type="match status" value="1"/>
</dbReference>
<protein>
    <recommendedName>
        <fullName evidence="1">non-specific serine/threonine protein kinase</fullName>
        <ecNumber evidence="1">2.7.11.1</ecNumber>
    </recommendedName>
</protein>
<dbReference type="InterPro" id="IPR031559">
    <property type="entry name" value="SMG1"/>
</dbReference>
<evidence type="ECO:0000256" key="4">
    <source>
        <dbReference type="ARBA" id="ARBA00022777"/>
    </source>
</evidence>
<keyword evidence="6" id="KW-0866">Nonsense-mediated mRNA decay</keyword>
<evidence type="ECO:0000256" key="1">
    <source>
        <dbReference type="ARBA" id="ARBA00012513"/>
    </source>
</evidence>
<dbReference type="PROSITE" id="PS51189">
    <property type="entry name" value="FAT"/>
    <property type="match status" value="1"/>
</dbReference>
<gene>
    <name evidence="12" type="ORF">BASA50_000978</name>
</gene>
<evidence type="ECO:0000256" key="8">
    <source>
        <dbReference type="ARBA" id="ARBA00048679"/>
    </source>
</evidence>
<comment type="caution">
    <text evidence="12">The sequence shown here is derived from an EMBL/GenBank/DDBJ whole genome shotgun (WGS) entry which is preliminary data.</text>
</comment>
<feature type="domain" description="FAT" evidence="10">
    <location>
        <begin position="1350"/>
        <end position="1716"/>
    </location>
</feature>
<dbReference type="PROSITE" id="PS00916">
    <property type="entry name" value="PI3_4_KINASE_2"/>
    <property type="match status" value="1"/>
</dbReference>
<evidence type="ECO:0000259" key="10">
    <source>
        <dbReference type="PROSITE" id="PS51189"/>
    </source>
</evidence>
<evidence type="ECO:0000259" key="11">
    <source>
        <dbReference type="PROSITE" id="PS51190"/>
    </source>
</evidence>
<dbReference type="SUPFAM" id="SSF56112">
    <property type="entry name" value="Protein kinase-like (PK-like)"/>
    <property type="match status" value="1"/>
</dbReference>
<dbReference type="InterPro" id="IPR050517">
    <property type="entry name" value="DDR_Repair_Kinase"/>
</dbReference>
<evidence type="ECO:0000256" key="7">
    <source>
        <dbReference type="ARBA" id="ARBA00047899"/>
    </source>
</evidence>
<keyword evidence="5" id="KW-0067">ATP-binding</keyword>